<keyword evidence="2" id="KW-1185">Reference proteome</keyword>
<dbReference type="EMBL" id="VZQZ01000006">
    <property type="protein sequence ID" value="KAB0665080.1"/>
    <property type="molecule type" value="Genomic_DNA"/>
</dbReference>
<organism evidence="1 2">
    <name type="scientific">Oryzomonas japonica</name>
    <dbReference type="NCBI Taxonomy" id="2603858"/>
    <lineage>
        <taxon>Bacteria</taxon>
        <taxon>Pseudomonadati</taxon>
        <taxon>Thermodesulfobacteriota</taxon>
        <taxon>Desulfuromonadia</taxon>
        <taxon>Geobacterales</taxon>
        <taxon>Geobacteraceae</taxon>
        <taxon>Oryzomonas</taxon>
    </lineage>
</organism>
<comment type="caution">
    <text evidence="1">The sequence shown here is derived from an EMBL/GenBank/DDBJ whole genome shotgun (WGS) entry which is preliminary data.</text>
</comment>
<sequence>MKTNLASWKPDPAGVPLNLSTPLNKIEGKDYVVLGEGEGTSTGIMLFNFIPINQNDRFKNAYDEAVASKGGTRLINPVIEENWFLAYVLNGYRTKVTGTVVKDL</sequence>
<gene>
    <name evidence="1" type="ORF">F6V25_10675</name>
</gene>
<dbReference type="Proteomes" id="UP000420562">
    <property type="component" value="Unassembled WGS sequence"/>
</dbReference>
<evidence type="ECO:0000313" key="2">
    <source>
        <dbReference type="Proteomes" id="UP000420562"/>
    </source>
</evidence>
<dbReference type="RefSeq" id="WP_151128566.1">
    <property type="nucleotide sequence ID" value="NZ_VZQZ01000006.1"/>
</dbReference>
<protein>
    <submittedName>
        <fullName evidence="1">Uncharacterized protein</fullName>
    </submittedName>
</protein>
<evidence type="ECO:0000313" key="1">
    <source>
        <dbReference type="EMBL" id="KAB0665080.1"/>
    </source>
</evidence>
<proteinExistence type="predicted"/>
<reference evidence="1 2" key="1">
    <citation type="submission" date="2019-09" db="EMBL/GenBank/DDBJ databases">
        <title>Geobacter sp. Red96, a novel strain isolated from paddy soil.</title>
        <authorList>
            <person name="Xu Z."/>
            <person name="Masuda Y."/>
            <person name="Itoh H."/>
            <person name="Senoo K."/>
        </authorList>
    </citation>
    <scope>NUCLEOTIDE SEQUENCE [LARGE SCALE GENOMIC DNA]</scope>
    <source>
        <strain evidence="1 2">Red96</strain>
    </source>
</reference>
<name>A0A7J4ZQ55_9BACT</name>
<accession>A0A7J4ZQ55</accession>
<dbReference type="AlphaFoldDB" id="A0A7J4ZQ55"/>